<dbReference type="Proteomes" id="UP000698752">
    <property type="component" value="Unassembled WGS sequence"/>
</dbReference>
<protein>
    <submittedName>
        <fullName evidence="12">ShlB/FhaC/HecB family hemolysin secretion/activation protein</fullName>
    </submittedName>
</protein>
<dbReference type="PANTHER" id="PTHR34597">
    <property type="entry name" value="SLR1661 PROTEIN"/>
    <property type="match status" value="1"/>
</dbReference>
<evidence type="ECO:0000256" key="1">
    <source>
        <dbReference type="ARBA" id="ARBA00004442"/>
    </source>
</evidence>
<gene>
    <name evidence="12" type="ORF">GXW78_11445</name>
</gene>
<dbReference type="Gene3D" id="3.10.20.310">
    <property type="entry name" value="membrane protein fhac"/>
    <property type="match status" value="1"/>
</dbReference>
<evidence type="ECO:0000259" key="11">
    <source>
        <dbReference type="PROSITE" id="PS51779"/>
    </source>
</evidence>
<name>A0ABS5EGY7_9PROT</name>
<evidence type="ECO:0000313" key="13">
    <source>
        <dbReference type="Proteomes" id="UP000698752"/>
    </source>
</evidence>
<feature type="domain" description="POTRA" evidence="11">
    <location>
        <begin position="81"/>
        <end position="158"/>
    </location>
</feature>
<keyword evidence="7" id="KW-0472">Membrane</keyword>
<dbReference type="PANTHER" id="PTHR34597:SF6">
    <property type="entry name" value="BLR6126 PROTEIN"/>
    <property type="match status" value="1"/>
</dbReference>
<feature type="region of interest" description="Disordered" evidence="9">
    <location>
        <begin position="31"/>
        <end position="79"/>
    </location>
</feature>
<dbReference type="EMBL" id="JAAEDI010000011">
    <property type="protein sequence ID" value="MBR0650278.1"/>
    <property type="molecule type" value="Genomic_DNA"/>
</dbReference>
<organism evidence="12 13">
    <name type="scientific">Neoroseomonas terrae</name>
    <dbReference type="NCBI Taxonomy" id="424799"/>
    <lineage>
        <taxon>Bacteria</taxon>
        <taxon>Pseudomonadati</taxon>
        <taxon>Pseudomonadota</taxon>
        <taxon>Alphaproteobacteria</taxon>
        <taxon>Acetobacterales</taxon>
        <taxon>Acetobacteraceae</taxon>
        <taxon>Neoroseomonas</taxon>
    </lineage>
</organism>
<evidence type="ECO:0000256" key="2">
    <source>
        <dbReference type="ARBA" id="ARBA00009055"/>
    </source>
</evidence>
<keyword evidence="8" id="KW-0998">Cell outer membrane</keyword>
<keyword evidence="5" id="KW-0812">Transmembrane</keyword>
<feature type="compositionally biased region" description="Pro residues" evidence="9">
    <location>
        <begin position="36"/>
        <end position="46"/>
    </location>
</feature>
<dbReference type="InterPro" id="IPR005565">
    <property type="entry name" value="Hemolysn_activator_HlyB_C"/>
</dbReference>
<dbReference type="InterPro" id="IPR051544">
    <property type="entry name" value="TPS_OM_transporter"/>
</dbReference>
<keyword evidence="3" id="KW-0813">Transport</keyword>
<evidence type="ECO:0000256" key="8">
    <source>
        <dbReference type="ARBA" id="ARBA00023237"/>
    </source>
</evidence>
<sequence length="594" mass="64393">MTATPRFRQVSNFGTASAAALLALGLPLGASAQVPPTVPRAPPPPVDLQERVLPPRAPELSPRTQPPPPEARRGPGEGQQVAISTVALEGNTALDDAELRRLVAPVEGQTVALSRIEEVRLTLLGAYRRAGYPFVSVAAALVPGPDGRAELRFAFTEGYVAEVRLDGDIGPAGTQVLRFLERVKDERPVSTAGVERALLLASDVPGVRVRGVLQPIQGEPGALRLVAQVTRSVVSGYFNVDNRAYNLTGPWEALFVGGLNSLTEFGERTELTLFGSEQGTQWFTQGSFETFIGGSGLRVRVYAGMGNTLPSGQLAQIGYNGETTLAGVVATYPIIRSRPANLWAVAQFDMFDSTTYTGVGTSSGRSLAGRDHIRAARGGFDGQALDSFIPFLPPAINQGGFRAHQGIIDWDATANDDPRATRIGSEFDFTKYTGEYQRVQPLFSPFDGAMFNIQAYVNGQWSTNVLPNAEKYYLGGNRLGRGFYSGQVTGDYGYGYAIELQLDLGYEIPADPAMGNNRGTTQFYMFRDMGWAYQNLDTDANRRLSSWGGGVRTIVADTVQVDVELARRITTQPDGQFSEPLRATQLYFRTLIRF</sequence>
<dbReference type="Pfam" id="PF08479">
    <property type="entry name" value="POTRA_2"/>
    <property type="match status" value="1"/>
</dbReference>
<keyword evidence="13" id="KW-1185">Reference proteome</keyword>
<feature type="chain" id="PRO_5045089058" evidence="10">
    <location>
        <begin position="33"/>
        <end position="594"/>
    </location>
</feature>
<feature type="signal peptide" evidence="10">
    <location>
        <begin position="1"/>
        <end position="32"/>
    </location>
</feature>
<dbReference type="InterPro" id="IPR013686">
    <property type="entry name" value="Polypept-transport_assoc_ShlB"/>
</dbReference>
<keyword evidence="4" id="KW-1134">Transmembrane beta strand</keyword>
<comment type="similarity">
    <text evidence="2">Belongs to the TPS (TC 1.B.20) family.</text>
</comment>
<accession>A0ABS5EGY7</accession>
<evidence type="ECO:0000256" key="10">
    <source>
        <dbReference type="SAM" id="SignalP"/>
    </source>
</evidence>
<dbReference type="RefSeq" id="WP_211868858.1">
    <property type="nucleotide sequence ID" value="NZ_JAAEDI010000011.1"/>
</dbReference>
<evidence type="ECO:0000256" key="7">
    <source>
        <dbReference type="ARBA" id="ARBA00023136"/>
    </source>
</evidence>
<evidence type="ECO:0000313" key="12">
    <source>
        <dbReference type="EMBL" id="MBR0650278.1"/>
    </source>
</evidence>
<evidence type="ECO:0000256" key="9">
    <source>
        <dbReference type="SAM" id="MobiDB-lite"/>
    </source>
</evidence>
<evidence type="ECO:0000256" key="3">
    <source>
        <dbReference type="ARBA" id="ARBA00022448"/>
    </source>
</evidence>
<comment type="subcellular location">
    <subcellularLocation>
        <location evidence="1">Cell outer membrane</location>
    </subcellularLocation>
</comment>
<evidence type="ECO:0000256" key="4">
    <source>
        <dbReference type="ARBA" id="ARBA00022452"/>
    </source>
</evidence>
<dbReference type="InterPro" id="IPR034746">
    <property type="entry name" value="POTRA"/>
</dbReference>
<reference evidence="13" key="1">
    <citation type="journal article" date="2021" name="Syst. Appl. Microbiol.">
        <title>Roseomonas hellenica sp. nov., isolated from roots of wild-growing Alkanna tinctoria.</title>
        <authorList>
            <person name="Rat A."/>
            <person name="Naranjo H.D."/>
            <person name="Lebbe L."/>
            <person name="Cnockaert M."/>
            <person name="Krigas N."/>
            <person name="Grigoriadou K."/>
            <person name="Maloupa E."/>
            <person name="Willems A."/>
        </authorList>
    </citation>
    <scope>NUCLEOTIDE SEQUENCE [LARGE SCALE GENOMIC DNA]</scope>
    <source>
        <strain evidence="13">LMG 31159</strain>
    </source>
</reference>
<dbReference type="Gene3D" id="2.40.160.50">
    <property type="entry name" value="membrane protein fhac: a member of the omp85/tpsb transporter family"/>
    <property type="match status" value="1"/>
</dbReference>
<dbReference type="PROSITE" id="PS51779">
    <property type="entry name" value="POTRA"/>
    <property type="match status" value="1"/>
</dbReference>
<proteinExistence type="inferred from homology"/>
<keyword evidence="10" id="KW-0732">Signal</keyword>
<evidence type="ECO:0000256" key="5">
    <source>
        <dbReference type="ARBA" id="ARBA00022692"/>
    </source>
</evidence>
<keyword evidence="6" id="KW-0653">Protein transport</keyword>
<evidence type="ECO:0000256" key="6">
    <source>
        <dbReference type="ARBA" id="ARBA00022927"/>
    </source>
</evidence>
<comment type="caution">
    <text evidence="12">The sequence shown here is derived from an EMBL/GenBank/DDBJ whole genome shotgun (WGS) entry which is preliminary data.</text>
</comment>
<dbReference type="Pfam" id="PF03865">
    <property type="entry name" value="ShlB"/>
    <property type="match status" value="1"/>
</dbReference>